<dbReference type="Pfam" id="PF00589">
    <property type="entry name" value="Phage_integrase"/>
    <property type="match status" value="1"/>
</dbReference>
<dbReference type="InterPro" id="IPR011010">
    <property type="entry name" value="DNA_brk_join_enz"/>
</dbReference>
<evidence type="ECO:0000256" key="5">
    <source>
        <dbReference type="SAM" id="Coils"/>
    </source>
</evidence>
<dbReference type="PANTHER" id="PTHR30349:SF94">
    <property type="entry name" value="INTEGRASE_RECOMBINASE HI_1414-RELATED"/>
    <property type="match status" value="1"/>
</dbReference>
<name>I0ILE4_LEPFC</name>
<keyword evidence="9" id="KW-1185">Reference proteome</keyword>
<proteinExistence type="predicted"/>
<keyword evidence="3" id="KW-0233">DNA recombination</keyword>
<evidence type="ECO:0000256" key="4">
    <source>
        <dbReference type="PROSITE-ProRule" id="PRU01248"/>
    </source>
</evidence>
<dbReference type="InterPro" id="IPR002104">
    <property type="entry name" value="Integrase_catalytic"/>
</dbReference>
<dbReference type="CDD" id="cd00796">
    <property type="entry name" value="INT_Rci_Hp1_C"/>
    <property type="match status" value="1"/>
</dbReference>
<evidence type="ECO:0000256" key="1">
    <source>
        <dbReference type="ARBA" id="ARBA00022908"/>
    </source>
</evidence>
<dbReference type="PANTHER" id="PTHR30349">
    <property type="entry name" value="PHAGE INTEGRASE-RELATED"/>
    <property type="match status" value="1"/>
</dbReference>
<evidence type="ECO:0000256" key="2">
    <source>
        <dbReference type="ARBA" id="ARBA00023125"/>
    </source>
</evidence>
<dbReference type="InterPro" id="IPR013762">
    <property type="entry name" value="Integrase-like_cat_sf"/>
</dbReference>
<evidence type="ECO:0000313" key="9">
    <source>
        <dbReference type="Proteomes" id="UP000007382"/>
    </source>
</evidence>
<keyword evidence="1" id="KW-0229">DNA integration</keyword>
<feature type="domain" description="Core-binding (CB)" evidence="7">
    <location>
        <begin position="62"/>
        <end position="142"/>
    </location>
</feature>
<dbReference type="GO" id="GO:0006310">
    <property type="term" value="P:DNA recombination"/>
    <property type="evidence" value="ECO:0007669"/>
    <property type="project" value="UniProtKB-KW"/>
</dbReference>
<dbReference type="InterPro" id="IPR010998">
    <property type="entry name" value="Integrase_recombinase_N"/>
</dbReference>
<evidence type="ECO:0000256" key="3">
    <source>
        <dbReference type="ARBA" id="ARBA00023172"/>
    </source>
</evidence>
<dbReference type="PATRIC" id="fig|1162668.3.peg.434"/>
<reference evidence="8 9" key="1">
    <citation type="journal article" date="2012" name="J. Bacteriol.">
        <title>Complete Genome Sequence of Leptospirillum ferrooxidans Strain C2-3, Isolated from a Fresh Volcanic Ash Deposit on the Island of Miyake, Japan.</title>
        <authorList>
            <person name="Fujimura R."/>
            <person name="Sato Y."/>
            <person name="Nishizawa T."/>
            <person name="Oshima K."/>
            <person name="Kim S.-W."/>
            <person name="Hattori M."/>
            <person name="Kamijo T."/>
            <person name="Ohta H."/>
        </authorList>
    </citation>
    <scope>NUCLEOTIDE SEQUENCE [LARGE SCALE GENOMIC DNA]</scope>
    <source>
        <strain evidence="8 9">C2-3</strain>
    </source>
</reference>
<dbReference type="AlphaFoldDB" id="I0ILE4"/>
<dbReference type="Proteomes" id="UP000007382">
    <property type="component" value="Chromosome"/>
</dbReference>
<dbReference type="GO" id="GO:0003677">
    <property type="term" value="F:DNA binding"/>
    <property type="evidence" value="ECO:0007669"/>
    <property type="project" value="UniProtKB-UniRule"/>
</dbReference>
<dbReference type="Gene3D" id="1.10.150.130">
    <property type="match status" value="1"/>
</dbReference>
<dbReference type="SUPFAM" id="SSF56349">
    <property type="entry name" value="DNA breaking-rejoining enzymes"/>
    <property type="match status" value="1"/>
</dbReference>
<organism evidence="8 9">
    <name type="scientific">Leptospirillum ferrooxidans (strain C2-3)</name>
    <dbReference type="NCBI Taxonomy" id="1162668"/>
    <lineage>
        <taxon>Bacteria</taxon>
        <taxon>Pseudomonadati</taxon>
        <taxon>Nitrospirota</taxon>
        <taxon>Nitrospiria</taxon>
        <taxon>Nitrospirales</taxon>
        <taxon>Nitrospiraceae</taxon>
        <taxon>Leptospirillum</taxon>
    </lineage>
</organism>
<dbReference type="PROSITE" id="PS51898">
    <property type="entry name" value="TYR_RECOMBINASE"/>
    <property type="match status" value="1"/>
</dbReference>
<accession>I0ILE4</accession>
<dbReference type="Gene3D" id="1.10.443.10">
    <property type="entry name" value="Intergrase catalytic core"/>
    <property type="match status" value="1"/>
</dbReference>
<dbReference type="HOGENOM" id="CLU_027562_32_1_0"/>
<dbReference type="InterPro" id="IPR050090">
    <property type="entry name" value="Tyrosine_recombinase_XerCD"/>
</dbReference>
<keyword evidence="2 4" id="KW-0238">DNA-binding</keyword>
<dbReference type="PROSITE" id="PS51900">
    <property type="entry name" value="CB"/>
    <property type="match status" value="1"/>
</dbReference>
<dbReference type="RefSeq" id="WP_014448586.1">
    <property type="nucleotide sequence ID" value="NC_017094.1"/>
</dbReference>
<dbReference type="GO" id="GO:0015074">
    <property type="term" value="P:DNA integration"/>
    <property type="evidence" value="ECO:0007669"/>
    <property type="project" value="UniProtKB-KW"/>
</dbReference>
<gene>
    <name evidence="8" type="ordered locus">LFE_0371</name>
</gene>
<evidence type="ECO:0000259" key="6">
    <source>
        <dbReference type="PROSITE" id="PS51898"/>
    </source>
</evidence>
<dbReference type="STRING" id="1162668.LFE_0371"/>
<dbReference type="eggNOG" id="COG0582">
    <property type="taxonomic scope" value="Bacteria"/>
</dbReference>
<feature type="coiled-coil region" evidence="5">
    <location>
        <begin position="54"/>
        <end position="88"/>
    </location>
</feature>
<protein>
    <submittedName>
        <fullName evidence="8">Putative phage integrase family protein</fullName>
    </submittedName>
</protein>
<keyword evidence="5" id="KW-0175">Coiled coil</keyword>
<feature type="domain" description="Tyr recombinase" evidence="6">
    <location>
        <begin position="172"/>
        <end position="338"/>
    </location>
</feature>
<evidence type="ECO:0000259" key="7">
    <source>
        <dbReference type="PROSITE" id="PS51900"/>
    </source>
</evidence>
<dbReference type="OrthoDB" id="5429327at2"/>
<dbReference type="InterPro" id="IPR044068">
    <property type="entry name" value="CB"/>
</dbReference>
<sequence>MASFYKRKLADSTVWEAKIRRKGYPAQMHSFDKREDAEKWAREIESEIDRGIFVSRKEAENTTLSEALSRYEEEVSKYKKGYSQEKKRIRSWKVNALAQRYLATIRPQDIFEYEQARRGAGISERTIRLDLAIVSHLFNVAREHWDMPGLVNPIRRTKGTNPGKKANNLFKSRERTLSFEEQNELLKHLSKEMQHIVLLAVETGMRRGEIMSLTRTNIDINRKIVKLEETKNGSSREVPLSTVALETLKEVLNSQVIGIKGNLWGIGPDRVSQVFAAAAKSTGLKDIRFHDLRHTAATRLAGIYQAHELAKILGHKVLNMVMRYYNPTGEELGKKMWESSTNHKASAPEK</sequence>
<reference evidence="9" key="2">
    <citation type="submission" date="2012-03" db="EMBL/GenBank/DDBJ databases">
        <title>The complete genome sequence of the pioneer microbe on fresh volcanic deposit, Leptospirillum ferrooxidans strain C2-3.</title>
        <authorList>
            <person name="Fujimura R."/>
            <person name="Sato Y."/>
            <person name="Nishizawa T."/>
            <person name="Nanba K."/>
            <person name="Oshima K."/>
            <person name="Hattori M."/>
            <person name="Kamijo T."/>
            <person name="Ohta H."/>
        </authorList>
    </citation>
    <scope>NUCLEOTIDE SEQUENCE [LARGE SCALE GENOMIC DNA]</scope>
    <source>
        <strain evidence="9">C2-3</strain>
    </source>
</reference>
<dbReference type="KEGG" id="lfc:LFE_0371"/>
<evidence type="ECO:0000313" key="8">
    <source>
        <dbReference type="EMBL" id="BAM06093.1"/>
    </source>
</evidence>
<dbReference type="EMBL" id="AP012342">
    <property type="protein sequence ID" value="BAM06093.1"/>
    <property type="molecule type" value="Genomic_DNA"/>
</dbReference>